<reference evidence="1 2" key="1">
    <citation type="submission" date="2024-07" db="EMBL/GenBank/DDBJ databases">
        <title>Section-level genome sequencing and comparative genomics of Aspergillus sections Usti and Cavernicolus.</title>
        <authorList>
            <consortium name="Lawrence Berkeley National Laboratory"/>
            <person name="Nybo J.L."/>
            <person name="Vesth T.C."/>
            <person name="Theobald S."/>
            <person name="Frisvad J.C."/>
            <person name="Larsen T.O."/>
            <person name="Kjaerboelling I."/>
            <person name="Rothschild-Mancinelli K."/>
            <person name="Lyhne E.K."/>
            <person name="Kogle M.E."/>
            <person name="Barry K."/>
            <person name="Clum A."/>
            <person name="Na H."/>
            <person name="Ledsgaard L."/>
            <person name="Lin J."/>
            <person name="Lipzen A."/>
            <person name="Kuo A."/>
            <person name="Riley R."/>
            <person name="Mondo S."/>
            <person name="Labutti K."/>
            <person name="Haridas S."/>
            <person name="Pangalinan J."/>
            <person name="Salamov A.A."/>
            <person name="Simmons B.A."/>
            <person name="Magnuson J.K."/>
            <person name="Chen J."/>
            <person name="Drula E."/>
            <person name="Henrissat B."/>
            <person name="Wiebenga A."/>
            <person name="Lubbers R.J."/>
            <person name="Gomes A.C."/>
            <person name="Makela M.R."/>
            <person name="Stajich J."/>
            <person name="Grigoriev I.V."/>
            <person name="Mortensen U.H."/>
            <person name="De Vries R.P."/>
            <person name="Baker S.E."/>
            <person name="Andersen M.R."/>
        </authorList>
    </citation>
    <scope>NUCLEOTIDE SEQUENCE [LARGE SCALE GENOMIC DNA]</scope>
    <source>
        <strain evidence="1 2">CBS 588.65</strain>
    </source>
</reference>
<accession>A0ABR4H2Y0</accession>
<keyword evidence="2" id="KW-1185">Reference proteome</keyword>
<organism evidence="1 2">
    <name type="scientific">Aspergillus granulosus</name>
    <dbReference type="NCBI Taxonomy" id="176169"/>
    <lineage>
        <taxon>Eukaryota</taxon>
        <taxon>Fungi</taxon>
        <taxon>Dikarya</taxon>
        <taxon>Ascomycota</taxon>
        <taxon>Pezizomycotina</taxon>
        <taxon>Eurotiomycetes</taxon>
        <taxon>Eurotiomycetidae</taxon>
        <taxon>Eurotiales</taxon>
        <taxon>Aspergillaceae</taxon>
        <taxon>Aspergillus</taxon>
        <taxon>Aspergillus subgen. Nidulantes</taxon>
    </lineage>
</organism>
<gene>
    <name evidence="1" type="ORF">BJX63DRAFT_342229</name>
</gene>
<sequence>MLPAPCSAQDDFAWNTKITRGNFCLLDTLADCSASSWFPVHGSDSCSRQPAVSESMCVPRLACEQYRHPA</sequence>
<evidence type="ECO:0000313" key="1">
    <source>
        <dbReference type="EMBL" id="KAL2809785.1"/>
    </source>
</evidence>
<dbReference type="EMBL" id="JBFXLT010000082">
    <property type="protein sequence ID" value="KAL2809785.1"/>
    <property type="molecule type" value="Genomic_DNA"/>
</dbReference>
<proteinExistence type="predicted"/>
<comment type="caution">
    <text evidence="1">The sequence shown here is derived from an EMBL/GenBank/DDBJ whole genome shotgun (WGS) entry which is preliminary data.</text>
</comment>
<protein>
    <submittedName>
        <fullName evidence="1">Uncharacterized protein</fullName>
    </submittedName>
</protein>
<dbReference type="Proteomes" id="UP001610334">
    <property type="component" value="Unassembled WGS sequence"/>
</dbReference>
<name>A0ABR4H2Y0_9EURO</name>
<evidence type="ECO:0000313" key="2">
    <source>
        <dbReference type="Proteomes" id="UP001610334"/>
    </source>
</evidence>